<dbReference type="Proteomes" id="UP000254400">
    <property type="component" value="Unassembled WGS sequence"/>
</dbReference>
<dbReference type="CDD" id="cd06121">
    <property type="entry name" value="cupin_YML079wp"/>
    <property type="match status" value="1"/>
</dbReference>
<dbReference type="SUPFAM" id="SSF51182">
    <property type="entry name" value="RmlC-like cupins"/>
    <property type="match status" value="1"/>
</dbReference>
<dbReference type="PANTHER" id="PTHR33387:SF3">
    <property type="entry name" value="DUF985 DOMAIN-CONTAINING PROTEIN"/>
    <property type="match status" value="1"/>
</dbReference>
<dbReference type="AlphaFoldDB" id="A0A0F0G299"/>
<organism evidence="1 2">
    <name type="scientific">Paenibacillus polymyxa</name>
    <name type="common">Bacillus polymyxa</name>
    <dbReference type="NCBI Taxonomy" id="1406"/>
    <lineage>
        <taxon>Bacteria</taxon>
        <taxon>Bacillati</taxon>
        <taxon>Bacillota</taxon>
        <taxon>Bacilli</taxon>
        <taxon>Bacillales</taxon>
        <taxon>Paenibacillaceae</taxon>
        <taxon>Paenibacillus</taxon>
    </lineage>
</organism>
<evidence type="ECO:0000313" key="2">
    <source>
        <dbReference type="Proteomes" id="UP000254400"/>
    </source>
</evidence>
<protein>
    <submittedName>
        <fullName evidence="1">Cupin</fullName>
    </submittedName>
</protein>
<dbReference type="PANTHER" id="PTHR33387">
    <property type="entry name" value="RMLC-LIKE JELLY ROLL FOLD PROTEIN"/>
    <property type="match status" value="1"/>
</dbReference>
<dbReference type="InterPro" id="IPR009327">
    <property type="entry name" value="Cupin_DUF985"/>
</dbReference>
<dbReference type="Pfam" id="PF06172">
    <property type="entry name" value="Cupin_5"/>
    <property type="match status" value="1"/>
</dbReference>
<dbReference type="GeneID" id="93349230"/>
<dbReference type="InterPro" id="IPR011051">
    <property type="entry name" value="RmlC_Cupin_sf"/>
</dbReference>
<dbReference type="InterPro" id="IPR014710">
    <property type="entry name" value="RmlC-like_jellyroll"/>
</dbReference>
<accession>A0A0F0G299</accession>
<name>A0A0F0G299_PAEPO</name>
<dbReference type="EMBL" id="UGSC01000001">
    <property type="protein sequence ID" value="SUA62659.1"/>
    <property type="molecule type" value="Genomic_DNA"/>
</dbReference>
<gene>
    <name evidence="1" type="ORF">NCTC10343_00406</name>
</gene>
<dbReference type="InterPro" id="IPR039935">
    <property type="entry name" value="YML079W-like"/>
</dbReference>
<evidence type="ECO:0000313" key="1">
    <source>
        <dbReference type="EMBL" id="SUA62659.1"/>
    </source>
</evidence>
<dbReference type="RefSeq" id="WP_016818857.1">
    <property type="nucleotide sequence ID" value="NZ_CP009909.1"/>
</dbReference>
<dbReference type="Gene3D" id="2.60.120.10">
    <property type="entry name" value="Jelly Rolls"/>
    <property type="match status" value="1"/>
</dbReference>
<proteinExistence type="predicted"/>
<reference evidence="1 2" key="1">
    <citation type="submission" date="2018-06" db="EMBL/GenBank/DDBJ databases">
        <authorList>
            <consortium name="Pathogen Informatics"/>
            <person name="Doyle S."/>
        </authorList>
    </citation>
    <scope>NUCLEOTIDE SEQUENCE [LARGE SCALE GENOMIC DNA]</scope>
    <source>
        <strain evidence="1 2">NCTC10343</strain>
    </source>
</reference>
<sequence length="155" mass="16920">MTKAISPLVTALGMEPHPEGGWYKEMWKANFQIPKPVLPDVYSGPRFAASSTYFLLHPGEFSEWHVVHSDELWLYHSGSPIELKLGGSGEEPGEETVIIVGADVEAGQHPQALVPGTVWQTARPLGDEPVLVTCVVAPGFHFDDFKLIAKNSTEA</sequence>